<dbReference type="GO" id="GO:0016491">
    <property type="term" value="F:oxidoreductase activity"/>
    <property type="evidence" value="ECO:0007669"/>
    <property type="project" value="InterPro"/>
</dbReference>
<dbReference type="GO" id="GO:0005506">
    <property type="term" value="F:iron ion binding"/>
    <property type="evidence" value="ECO:0007669"/>
    <property type="project" value="InterPro"/>
</dbReference>
<feature type="coiled-coil region" evidence="10">
    <location>
        <begin position="706"/>
        <end position="755"/>
    </location>
</feature>
<reference evidence="12" key="2">
    <citation type="submission" date="2021-01" db="EMBL/GenBank/DDBJ databases">
        <authorList>
            <person name="Schikora-Tamarit M.A."/>
        </authorList>
    </citation>
    <scope>NUCLEOTIDE SEQUENCE</scope>
    <source>
        <strain evidence="12">NCAIM Y.01608</strain>
    </source>
</reference>
<dbReference type="PROSITE" id="PS50067">
    <property type="entry name" value="KINESIN_MOTOR_2"/>
    <property type="match status" value="1"/>
</dbReference>
<comment type="similarity">
    <text evidence="8">Belongs to the TRAFAC class myosin-kinesin ATPase superfamily. Kinesin family. KIN-5/BimC subfamily.</text>
</comment>
<dbReference type="GO" id="GO:0005876">
    <property type="term" value="C:spindle microtubule"/>
    <property type="evidence" value="ECO:0007669"/>
    <property type="project" value="TreeGrafter"/>
</dbReference>
<keyword evidence="13" id="KW-1185">Reference proteome</keyword>
<evidence type="ECO:0000256" key="5">
    <source>
        <dbReference type="ARBA" id="ARBA00022840"/>
    </source>
</evidence>
<dbReference type="GO" id="GO:0005634">
    <property type="term" value="C:nucleus"/>
    <property type="evidence" value="ECO:0007669"/>
    <property type="project" value="TreeGrafter"/>
</dbReference>
<keyword evidence="4 9" id="KW-0547">Nucleotide-binding</keyword>
<keyword evidence="2" id="KW-0963">Cytoplasm</keyword>
<sequence length="1467" mass="164413">MTSPVDPSIGTPQLQHRTVACGCTAWGVSWLELVLVWMKAASMERRLAKGTLVNTYEYAAYAELSWSAFSTFLSSYATNICTSSSSSLSITKRSHCATLYCMSSLMARSISCREKAAARPARPATVLASKRCIIGEINYFKEIEATPGSQIWQPDRQQDCGQRASDQESIFETVAEPMLAQILAGYNCTVFAYGQTGTGKTHTMVGDLGVHHNRLSTDAGIIPRSVHKLFERLKSVPDYSVKVSFIELYNENIRDLLGDESRPLKIFDDVGKKGVLVQGIHEMYIRTAAEGLRLAAQGSERRKVASTRCNDLSSRSHTVFSITVHMRTQDSYKMGGEEFVKVGKLNLVDLGGSENISRSGATNQRAKEAGMINQSLLTLGRVINALVANSPHIPYRESKLTRLLQDSLGGRTCTSIIATLSPAKTSLEETLSTLEYAHTAKSIRNKPQVNEVVNKKTLISEYMDEIERLTRDLNAARTQNGVYLDEASYEQLCRESESRRIRVEELEARVGGQQDRFERARERIDALEKQLEQEHAAKQLVEDRLVQAVAETKQLQSLLRAYTKTSVDAAALEDELRTLQSHRGGLVNLLDSNQHRWKHTRGHVTAFAQQLDGSLADAAAATSDELGALWDAIRGDLAAMAADMSRVSSSSVAQLRARCMESRDDFEPRLGVLDGGVHERLGAVARDVTAAFQLFLERLGADRELVASLKEELRERDDQVMSMQAELKKYVENALAQHRTVLDQENEELVRLVRQTVEQQAGRHRASLDSVAEHVTGVFEAMEQARRNRPDVLAEVDTKLADAETCVAAQRDTVQQRLDGWHVTEWEKTLARFRDEFTAWDDERLEQVDDVSRKLCENLGRLEACVRELETRFGSTVDLRVRGLHELRTQCNGALRDLNAELEEGVVGCEVLDGQSKMQETKIYEAITRCGQLSSAVVAVHDDLAAKLVQLEEAIGGEKTPLKRSWNDDKENVLPARKERVLGVKDGNARIQGLNSLEQLWAAYYTYLGNDIFATGLLFFCLHELMYFGRSLPWFIIDRIPYFRKYKIQDAKLPSNKEQWECLKSVLISHFMVEAFPIWFFHPVCEKIGISYEVPFPSLKTMFLQVSIFFLLEDAWHYWFHRGLHYGSFYKYIHKQHHRYAAPFGLAAEYAHPIEVMLLGFGTVGIPIVWCYFTRNLHLFTICIWITLRLYQAVDAHSGYEFPWSLHHFLPIWAGADHHDEHHHHFIGNYASSFRMWDFFLDTEAGNTAKLNRERKAKLRGEKKAKLKDQSSEVEGQLLTLQNVTVTSSRLAWSGRNASVQLTRSELRRNSRLDLGVTSTGSKLSLQLVALLDFFLSSLGLLSKGNTVMLLEILLERSSVDLDDGRLGQCVGSHQFVIGWVVHHTGNSGLSRNSLRGPREVTSLDSQSSVLDISTSGSDGVDSLGTDLGVSTLSSQLKLSLLSELGSFSTGSSSLVTRIPGNTHVDK</sequence>
<evidence type="ECO:0000256" key="9">
    <source>
        <dbReference type="PROSITE-ProRule" id="PRU00283"/>
    </source>
</evidence>
<proteinExistence type="inferred from homology"/>
<dbReference type="InterPro" id="IPR047149">
    <property type="entry name" value="KIF11-like"/>
</dbReference>
<dbReference type="GO" id="GO:0007018">
    <property type="term" value="P:microtubule-based movement"/>
    <property type="evidence" value="ECO:0007669"/>
    <property type="project" value="InterPro"/>
</dbReference>
<dbReference type="GO" id="GO:0008017">
    <property type="term" value="F:microtubule binding"/>
    <property type="evidence" value="ECO:0007669"/>
    <property type="project" value="InterPro"/>
</dbReference>
<keyword evidence="3" id="KW-0493">Microtubule</keyword>
<keyword evidence="5 9" id="KW-0067">ATP-binding</keyword>
<feature type="coiled-coil region" evidence="10">
    <location>
        <begin position="452"/>
        <end position="544"/>
    </location>
</feature>
<comment type="caution">
    <text evidence="12">The sequence shown here is derived from an EMBL/GenBank/DDBJ whole genome shotgun (WGS) entry which is preliminary data.</text>
</comment>
<evidence type="ECO:0000256" key="3">
    <source>
        <dbReference type="ARBA" id="ARBA00022701"/>
    </source>
</evidence>
<keyword evidence="7" id="KW-0206">Cytoskeleton</keyword>
<dbReference type="GO" id="GO:0008610">
    <property type="term" value="P:lipid biosynthetic process"/>
    <property type="evidence" value="ECO:0007669"/>
    <property type="project" value="InterPro"/>
</dbReference>
<dbReference type="PRINTS" id="PR00380">
    <property type="entry name" value="KINESINHEAVY"/>
</dbReference>
<dbReference type="GO" id="GO:0008574">
    <property type="term" value="F:plus-end-directed microtubule motor activity"/>
    <property type="evidence" value="ECO:0007669"/>
    <property type="project" value="TreeGrafter"/>
</dbReference>
<dbReference type="EMBL" id="JAEUBD010001540">
    <property type="protein sequence ID" value="KAH3659336.1"/>
    <property type="molecule type" value="Genomic_DNA"/>
</dbReference>
<feature type="domain" description="Kinesin motor" evidence="11">
    <location>
        <begin position="111"/>
        <end position="443"/>
    </location>
</feature>
<dbReference type="Pfam" id="PF00225">
    <property type="entry name" value="Kinesin"/>
    <property type="match status" value="1"/>
</dbReference>
<dbReference type="InterPro" id="IPR006694">
    <property type="entry name" value="Fatty_acid_hydroxylase"/>
</dbReference>
<evidence type="ECO:0000256" key="6">
    <source>
        <dbReference type="ARBA" id="ARBA00023175"/>
    </source>
</evidence>
<gene>
    <name evidence="12" type="ORF">OGATHE_006220</name>
</gene>
<dbReference type="PANTHER" id="PTHR47970:SF12">
    <property type="entry name" value="KINESIN FAMILY MEMBER 11"/>
    <property type="match status" value="1"/>
</dbReference>
<dbReference type="Pfam" id="PF04116">
    <property type="entry name" value="FA_hydroxylase"/>
    <property type="match status" value="1"/>
</dbReference>
<evidence type="ECO:0000313" key="13">
    <source>
        <dbReference type="Proteomes" id="UP000788993"/>
    </source>
</evidence>
<dbReference type="InterPro" id="IPR036961">
    <property type="entry name" value="Kinesin_motor_dom_sf"/>
</dbReference>
<reference evidence="12" key="1">
    <citation type="journal article" date="2021" name="Open Biol.">
        <title>Shared evolutionary footprints suggest mitochondrial oxidative damage underlies multiple complex I losses in fungi.</title>
        <authorList>
            <person name="Schikora-Tamarit M.A."/>
            <person name="Marcet-Houben M."/>
            <person name="Nosek J."/>
            <person name="Gabaldon T."/>
        </authorList>
    </citation>
    <scope>NUCLEOTIDE SEQUENCE</scope>
    <source>
        <strain evidence="12">NCAIM Y.01608</strain>
    </source>
</reference>
<dbReference type="GO" id="GO:0000073">
    <property type="term" value="P:initial mitotic spindle pole body separation"/>
    <property type="evidence" value="ECO:0007669"/>
    <property type="project" value="TreeGrafter"/>
</dbReference>
<comment type="subcellular location">
    <subcellularLocation>
        <location evidence="1">Cytoplasm</location>
        <location evidence="1">Cytoskeleton</location>
    </subcellularLocation>
</comment>
<dbReference type="Gene3D" id="3.40.850.10">
    <property type="entry name" value="Kinesin motor domain"/>
    <property type="match status" value="1"/>
</dbReference>
<name>A0A9P8NU93_9ASCO</name>
<protein>
    <recommendedName>
        <fullName evidence="11">Kinesin motor domain-containing protein</fullName>
    </recommendedName>
</protein>
<dbReference type="SUPFAM" id="SSF52540">
    <property type="entry name" value="P-loop containing nucleoside triphosphate hydrolases"/>
    <property type="match status" value="1"/>
</dbReference>
<dbReference type="PANTHER" id="PTHR47970">
    <property type="entry name" value="KINESIN-LIKE PROTEIN KIF11"/>
    <property type="match status" value="1"/>
</dbReference>
<keyword evidence="6 9" id="KW-0505">Motor protein</keyword>
<dbReference type="GO" id="GO:0072686">
    <property type="term" value="C:mitotic spindle"/>
    <property type="evidence" value="ECO:0007669"/>
    <property type="project" value="TreeGrafter"/>
</dbReference>
<dbReference type="Proteomes" id="UP000788993">
    <property type="component" value="Unassembled WGS sequence"/>
</dbReference>
<feature type="binding site" evidence="9">
    <location>
        <begin position="194"/>
        <end position="201"/>
    </location>
    <ligand>
        <name>ATP</name>
        <dbReference type="ChEBI" id="CHEBI:30616"/>
    </ligand>
</feature>
<evidence type="ECO:0000259" key="11">
    <source>
        <dbReference type="PROSITE" id="PS50067"/>
    </source>
</evidence>
<dbReference type="GO" id="GO:0005524">
    <property type="term" value="F:ATP binding"/>
    <property type="evidence" value="ECO:0007669"/>
    <property type="project" value="UniProtKB-UniRule"/>
</dbReference>
<organism evidence="12 13">
    <name type="scientific">Ogataea polymorpha</name>
    <dbReference type="NCBI Taxonomy" id="460523"/>
    <lineage>
        <taxon>Eukaryota</taxon>
        <taxon>Fungi</taxon>
        <taxon>Dikarya</taxon>
        <taxon>Ascomycota</taxon>
        <taxon>Saccharomycotina</taxon>
        <taxon>Pichiomycetes</taxon>
        <taxon>Pichiales</taxon>
        <taxon>Pichiaceae</taxon>
        <taxon>Ogataea</taxon>
    </lineage>
</organism>
<evidence type="ECO:0000256" key="2">
    <source>
        <dbReference type="ARBA" id="ARBA00022490"/>
    </source>
</evidence>
<dbReference type="InterPro" id="IPR001752">
    <property type="entry name" value="Kinesin_motor_dom"/>
</dbReference>
<accession>A0A9P8NU93</accession>
<dbReference type="FunFam" id="3.40.850.10:FF:000019">
    <property type="entry name" value="Kinesin-like protein KIN-5D"/>
    <property type="match status" value="1"/>
</dbReference>
<evidence type="ECO:0000256" key="10">
    <source>
        <dbReference type="SAM" id="Coils"/>
    </source>
</evidence>
<evidence type="ECO:0000256" key="8">
    <source>
        <dbReference type="ARBA" id="ARBA00034704"/>
    </source>
</evidence>
<keyword evidence="10" id="KW-0175">Coiled coil</keyword>
<evidence type="ECO:0000313" key="12">
    <source>
        <dbReference type="EMBL" id="KAH3659336.1"/>
    </source>
</evidence>
<evidence type="ECO:0000256" key="4">
    <source>
        <dbReference type="ARBA" id="ARBA00022741"/>
    </source>
</evidence>
<evidence type="ECO:0000256" key="1">
    <source>
        <dbReference type="ARBA" id="ARBA00004245"/>
    </source>
</evidence>
<dbReference type="InterPro" id="IPR027417">
    <property type="entry name" value="P-loop_NTPase"/>
</dbReference>
<dbReference type="SMART" id="SM00129">
    <property type="entry name" value="KISc"/>
    <property type="match status" value="1"/>
</dbReference>
<evidence type="ECO:0000256" key="7">
    <source>
        <dbReference type="ARBA" id="ARBA00023212"/>
    </source>
</evidence>